<dbReference type="RefSeq" id="WP_210595824.1">
    <property type="nucleotide sequence ID" value="NZ_JAGKSQ010000001.1"/>
</dbReference>
<dbReference type="Proteomes" id="UP000678228">
    <property type="component" value="Unassembled WGS sequence"/>
</dbReference>
<reference evidence="1" key="1">
    <citation type="submission" date="2021-03" db="EMBL/GenBank/DDBJ databases">
        <title>Bacillus suaedae sp. nov., isolated from Suaeda aralocaspica.</title>
        <authorList>
            <person name="Lei R.F.R."/>
        </authorList>
    </citation>
    <scope>NUCLEOTIDE SEQUENCE</scope>
    <source>
        <strain evidence="1">YZJH907-2</strain>
    </source>
</reference>
<dbReference type="Pfam" id="PF26162">
    <property type="entry name" value="YwzD"/>
    <property type="match status" value="1"/>
</dbReference>
<dbReference type="EMBL" id="JAGKSQ010000001">
    <property type="protein sequence ID" value="MBP3950217.1"/>
    <property type="molecule type" value="Genomic_DNA"/>
</dbReference>
<accession>A0A941AND8</accession>
<dbReference type="AlphaFoldDB" id="A0A941AND8"/>
<comment type="caution">
    <text evidence="1">The sequence shown here is derived from an EMBL/GenBank/DDBJ whole genome shotgun (WGS) entry which is preliminary data.</text>
</comment>
<keyword evidence="2" id="KW-1185">Reference proteome</keyword>
<organism evidence="1 2">
    <name type="scientific">Halalkalibacter suaedae</name>
    <dbReference type="NCBI Taxonomy" id="2822140"/>
    <lineage>
        <taxon>Bacteria</taxon>
        <taxon>Bacillati</taxon>
        <taxon>Bacillota</taxon>
        <taxon>Bacilli</taxon>
        <taxon>Bacillales</taxon>
        <taxon>Bacillaceae</taxon>
        <taxon>Halalkalibacter</taxon>
    </lineage>
</organism>
<dbReference type="InterPro" id="IPR058930">
    <property type="entry name" value="YwzD"/>
</dbReference>
<proteinExistence type="predicted"/>
<evidence type="ECO:0000313" key="2">
    <source>
        <dbReference type="Proteomes" id="UP000678228"/>
    </source>
</evidence>
<evidence type="ECO:0000313" key="1">
    <source>
        <dbReference type="EMBL" id="MBP3950217.1"/>
    </source>
</evidence>
<gene>
    <name evidence="1" type="ORF">J7W16_03660</name>
</gene>
<protein>
    <submittedName>
        <fullName evidence="1">Uncharacterized protein</fullName>
    </submittedName>
</protein>
<sequence length="52" mass="5957">MLPLRQREALSQQQLLEILEDVYRKGSDSSNINAKQLIDDIVIQLSPFVQTT</sequence>
<name>A0A941AND8_9BACI</name>